<dbReference type="Pfam" id="PF13464">
    <property type="entry name" value="RodZ_C"/>
    <property type="match status" value="1"/>
</dbReference>
<dbReference type="PANTHER" id="PTHR34475:SF1">
    <property type="entry name" value="CYTOSKELETON PROTEIN RODZ"/>
    <property type="match status" value="1"/>
</dbReference>
<dbReference type="EMBL" id="AWTT01000002">
    <property type="protein sequence ID" value="KIS04197.1"/>
    <property type="molecule type" value="Genomic_DNA"/>
</dbReference>
<dbReference type="SUPFAM" id="SSF47413">
    <property type="entry name" value="lambda repressor-like DNA-binding domains"/>
    <property type="match status" value="1"/>
</dbReference>
<dbReference type="InterPro" id="IPR050400">
    <property type="entry name" value="Bact_Cytoskel_RodZ"/>
</dbReference>
<accession>A0A0D1A937</accession>
<dbReference type="InterPro" id="IPR010982">
    <property type="entry name" value="Lambda_DNA-bd_dom_sf"/>
</dbReference>
<dbReference type="PANTHER" id="PTHR34475">
    <property type="match status" value="1"/>
</dbReference>
<dbReference type="PATRIC" id="fig|1335616.4.peg.128"/>
<keyword evidence="2" id="KW-0812">Transmembrane</keyword>
<evidence type="ECO:0000256" key="2">
    <source>
        <dbReference type="SAM" id="Phobius"/>
    </source>
</evidence>
<feature type="transmembrane region" description="Helical" evidence="2">
    <location>
        <begin position="116"/>
        <end position="137"/>
    </location>
</feature>
<dbReference type="Pfam" id="PF13413">
    <property type="entry name" value="HTH_25"/>
    <property type="match status" value="1"/>
</dbReference>
<keyword evidence="5" id="KW-1185">Reference proteome</keyword>
<dbReference type="AlphaFoldDB" id="A0A0D1A937"/>
<feature type="compositionally biased region" description="Low complexity" evidence="1">
    <location>
        <begin position="143"/>
        <end position="159"/>
    </location>
</feature>
<keyword evidence="2" id="KW-0472">Membrane</keyword>
<comment type="caution">
    <text evidence="4">The sequence shown here is derived from an EMBL/GenBank/DDBJ whole genome shotgun (WGS) entry which is preliminary data.</text>
</comment>
<feature type="compositionally biased region" description="Low complexity" evidence="1">
    <location>
        <begin position="175"/>
        <end position="187"/>
    </location>
</feature>
<dbReference type="InterPro" id="IPR025194">
    <property type="entry name" value="RodZ-like_C"/>
</dbReference>
<dbReference type="RefSeq" id="WP_044009870.1">
    <property type="nucleotide sequence ID" value="NZ_AWTT01000002.1"/>
</dbReference>
<feature type="region of interest" description="Disordered" evidence="1">
    <location>
        <begin position="290"/>
        <end position="322"/>
    </location>
</feature>
<keyword evidence="2" id="KW-1133">Transmembrane helix</keyword>
<evidence type="ECO:0000259" key="3">
    <source>
        <dbReference type="Pfam" id="PF13464"/>
    </source>
</evidence>
<dbReference type="Proteomes" id="UP000032279">
    <property type="component" value="Unassembled WGS sequence"/>
</dbReference>
<name>A0A0D1A937_9LACO</name>
<dbReference type="STRING" id="1335616.WDC_0128"/>
<reference evidence="4 5" key="1">
    <citation type="submission" date="2013-08" db="EMBL/GenBank/DDBJ databases">
        <title>Lactobacillus wasatchii sp. WDC04, a late gas producing bacteria isolated from aged chedder cheese.</title>
        <authorList>
            <person name="Oberg C.J."/>
            <person name="Culumber M."/>
            <person name="McMahon D.J."/>
            <person name="Broadbent J.R."/>
            <person name="Oberg T.S."/>
            <person name="Ortaki F."/>
        </authorList>
    </citation>
    <scope>NUCLEOTIDE SEQUENCE [LARGE SCALE GENOMIC DNA]</scope>
    <source>
        <strain evidence="4 5">WDC04</strain>
    </source>
</reference>
<feature type="region of interest" description="Disordered" evidence="1">
    <location>
        <begin position="143"/>
        <end position="187"/>
    </location>
</feature>
<sequence>MSENAKIEVGKKLHDARIDKGLTLDDLQQATKIQKRYLIAIEDENFAELPGDFYVRAFVKQYADTVGLDGNDLLLEFNDQLPKTKSDEYSEHISQAVETRAGKNKTVDQIDKARQYIPTVIVVVVIIVILGAIWLTAIHSNHKSSQSNIDSSSVSVSGESSKKESSSATSKKKNSSSTSSTKSTVKLTKVSQNSSKATFKVKNASARKYTLTIAPSERAWVAVTGDGSSLFSQTMTANTKQSVKISKSVKQIVLTLGNAGGTTVKLNGKTVNITDNDKYPNIRTVTIVLSGSTSTDTTSSSSSSSTATSSSSATAATTSGSN</sequence>
<evidence type="ECO:0000313" key="4">
    <source>
        <dbReference type="EMBL" id="KIS04197.1"/>
    </source>
</evidence>
<evidence type="ECO:0000256" key="1">
    <source>
        <dbReference type="SAM" id="MobiDB-lite"/>
    </source>
</evidence>
<evidence type="ECO:0000313" key="5">
    <source>
        <dbReference type="Proteomes" id="UP000032279"/>
    </source>
</evidence>
<dbReference type="OrthoDB" id="9797543at2"/>
<feature type="domain" description="Cytoskeleton protein RodZ-like C-terminal" evidence="3">
    <location>
        <begin position="213"/>
        <end position="285"/>
    </location>
</feature>
<organism evidence="4 5">
    <name type="scientific">Paucilactobacillus wasatchensis</name>
    <dbReference type="NCBI Taxonomy" id="1335616"/>
    <lineage>
        <taxon>Bacteria</taxon>
        <taxon>Bacillati</taxon>
        <taxon>Bacillota</taxon>
        <taxon>Bacilli</taxon>
        <taxon>Lactobacillales</taxon>
        <taxon>Lactobacillaceae</taxon>
        <taxon>Paucilactobacillus</taxon>
    </lineage>
</organism>
<dbReference type="GO" id="GO:0003677">
    <property type="term" value="F:DNA binding"/>
    <property type="evidence" value="ECO:0007669"/>
    <property type="project" value="InterPro"/>
</dbReference>
<gene>
    <name evidence="4" type="ORF">WDC_0128</name>
</gene>
<dbReference type="Gene3D" id="1.10.260.40">
    <property type="entry name" value="lambda repressor-like DNA-binding domains"/>
    <property type="match status" value="1"/>
</dbReference>
<protein>
    <recommendedName>
        <fullName evidence="3">Cytoskeleton protein RodZ-like C-terminal domain-containing protein</fullName>
    </recommendedName>
</protein>
<proteinExistence type="predicted"/>